<dbReference type="STRING" id="1212545.SARL_06062"/>
<sequence length="260" mass="29014">MSAITILGLILFVLMLIFGGKKGLISYLTLFLNFIILVISIVFIIFGAPIYLVTLIFCIAIAACNLFVLNSYNIKTRAAFYATILTTLLLIIAIYCSVAVGHLQGFTIEQQDETYIFSMNIGVDMVKFMVFTVILAVIAAVIDLAITISSPIYELYDTNPHLTQSELFHSGMRVGREILATSANTIYLAYFGGQLTLFFWFFNLKYSFGHIINSKIFAQEFVTILLGGIAVAISIPITAWLTSWLIVKEQRSTKTTYNDK</sequence>
<accession>A0A380CUA0</accession>
<dbReference type="AlphaFoldDB" id="A0A380CUA0"/>
<dbReference type="OrthoDB" id="2414035at2"/>
<proteinExistence type="predicted"/>
<feature type="transmembrane region" description="Helical" evidence="1">
    <location>
        <begin position="178"/>
        <end position="201"/>
    </location>
</feature>
<dbReference type="PANTHER" id="PTHR41771:SF1">
    <property type="entry name" value="MEMBRANE PROTEIN"/>
    <property type="match status" value="1"/>
</dbReference>
<dbReference type="Proteomes" id="UP000254956">
    <property type="component" value="Unassembled WGS sequence"/>
</dbReference>
<keyword evidence="1" id="KW-0812">Transmembrane</keyword>
<keyword evidence="5" id="KW-1185">Reference proteome</keyword>
<evidence type="ECO:0000256" key="1">
    <source>
        <dbReference type="SAM" id="Phobius"/>
    </source>
</evidence>
<gene>
    <name evidence="3" type="ORF">NCTC12413_02516</name>
    <name evidence="2" type="ORF">SAR03_02600</name>
</gene>
<evidence type="ECO:0000313" key="5">
    <source>
        <dbReference type="Proteomes" id="UP000321598"/>
    </source>
</evidence>
<reference evidence="3 4" key="1">
    <citation type="submission" date="2018-06" db="EMBL/GenBank/DDBJ databases">
        <authorList>
            <consortium name="Pathogen Informatics"/>
            <person name="Doyle S."/>
        </authorList>
    </citation>
    <scope>NUCLEOTIDE SEQUENCE [LARGE SCALE GENOMIC DNA]</scope>
    <source>
        <strain evidence="3 4">NCTC12413</strain>
    </source>
</reference>
<dbReference type="InterPro" id="IPR014564">
    <property type="entry name" value="UCP031503_TM"/>
</dbReference>
<dbReference type="InterPro" id="IPR012507">
    <property type="entry name" value="YibE_F"/>
</dbReference>
<dbReference type="Proteomes" id="UP000321598">
    <property type="component" value="Unassembled WGS sequence"/>
</dbReference>
<dbReference type="EMBL" id="BKAV01000002">
    <property type="protein sequence ID" value="GEP99222.1"/>
    <property type="molecule type" value="Genomic_DNA"/>
</dbReference>
<keyword evidence="1" id="KW-1133">Transmembrane helix</keyword>
<protein>
    <submittedName>
        <fullName evidence="3">Membrane protein</fullName>
    </submittedName>
</protein>
<feature type="transmembrane region" description="Helical" evidence="1">
    <location>
        <begin position="125"/>
        <end position="146"/>
    </location>
</feature>
<name>A0A380CUA0_9STAP</name>
<dbReference type="PIRSF" id="PIRSF031503">
    <property type="entry name" value="UCP031503_mp"/>
    <property type="match status" value="1"/>
</dbReference>
<reference evidence="2 5" key="2">
    <citation type="submission" date="2019-07" db="EMBL/GenBank/DDBJ databases">
        <title>Whole genome shotgun sequence of Staphylococcus arlettae NBRC 109765.</title>
        <authorList>
            <person name="Hosoyama A."/>
            <person name="Uohara A."/>
            <person name="Ohji S."/>
            <person name="Ichikawa N."/>
        </authorList>
    </citation>
    <scope>NUCLEOTIDE SEQUENCE [LARGE SCALE GENOMIC DNA]</scope>
    <source>
        <strain evidence="2 5">NBRC 109765</strain>
    </source>
</reference>
<evidence type="ECO:0000313" key="4">
    <source>
        <dbReference type="Proteomes" id="UP000254956"/>
    </source>
</evidence>
<dbReference type="EMBL" id="UGZE01000001">
    <property type="protein sequence ID" value="SUJ28190.1"/>
    <property type="molecule type" value="Genomic_DNA"/>
</dbReference>
<dbReference type="Pfam" id="PF07907">
    <property type="entry name" value="YibE_F"/>
    <property type="match status" value="1"/>
</dbReference>
<evidence type="ECO:0000313" key="2">
    <source>
        <dbReference type="EMBL" id="GEP99222.1"/>
    </source>
</evidence>
<dbReference type="PANTHER" id="PTHR41771">
    <property type="entry name" value="MEMBRANE PROTEIN-RELATED"/>
    <property type="match status" value="1"/>
</dbReference>
<organism evidence="3 4">
    <name type="scientific">Staphylococcus arlettae</name>
    <dbReference type="NCBI Taxonomy" id="29378"/>
    <lineage>
        <taxon>Bacteria</taxon>
        <taxon>Bacillati</taxon>
        <taxon>Bacillota</taxon>
        <taxon>Bacilli</taxon>
        <taxon>Bacillales</taxon>
        <taxon>Staphylococcaceae</taxon>
        <taxon>Staphylococcus</taxon>
    </lineage>
</organism>
<evidence type="ECO:0000313" key="3">
    <source>
        <dbReference type="EMBL" id="SUJ28190.1"/>
    </source>
</evidence>
<dbReference type="RefSeq" id="WP_103388572.1">
    <property type="nucleotide sequence ID" value="NZ_BKAV01000002.1"/>
</dbReference>
<feature type="transmembrane region" description="Helical" evidence="1">
    <location>
        <begin position="221"/>
        <end position="247"/>
    </location>
</feature>
<keyword evidence="1" id="KW-0472">Membrane</keyword>
<feature type="transmembrane region" description="Helical" evidence="1">
    <location>
        <begin position="35"/>
        <end position="68"/>
    </location>
</feature>
<feature type="transmembrane region" description="Helical" evidence="1">
    <location>
        <begin position="80"/>
        <end position="105"/>
    </location>
</feature>